<dbReference type="SUPFAM" id="SSF56601">
    <property type="entry name" value="beta-lactamase/transpeptidase-like"/>
    <property type="match status" value="1"/>
</dbReference>
<evidence type="ECO:0000313" key="4">
    <source>
        <dbReference type="EMBL" id="KEI65678.1"/>
    </source>
</evidence>
<keyword evidence="5" id="KW-1185">Reference proteome</keyword>
<protein>
    <submittedName>
        <fullName evidence="4">D-alanyl-D-alanine carboxypeptidase</fullName>
        <ecNumber evidence="4">3.4.16.4</ecNumber>
    </submittedName>
</protein>
<dbReference type="Gene3D" id="3.50.80.20">
    <property type="entry name" value="D-Ala-D-Ala carboxypeptidase C, peptidase S13"/>
    <property type="match status" value="1"/>
</dbReference>
<evidence type="ECO:0000256" key="2">
    <source>
        <dbReference type="ARBA" id="ARBA00022801"/>
    </source>
</evidence>
<keyword evidence="4" id="KW-0645">Protease</keyword>
<dbReference type="EC" id="3.4.16.4" evidence="4"/>
<dbReference type="GO" id="GO:0006508">
    <property type="term" value="P:proteolysis"/>
    <property type="evidence" value="ECO:0007669"/>
    <property type="project" value="InterPro"/>
</dbReference>
<dbReference type="EMBL" id="CM002803">
    <property type="protein sequence ID" value="KEI65678.1"/>
    <property type="molecule type" value="Genomic_DNA"/>
</dbReference>
<keyword evidence="4" id="KW-0121">Carboxypeptidase</keyword>
<dbReference type="HOGENOM" id="CLU_017692_1_2_3"/>
<sequence>MKNFLFSSLISLLSLSQPVWGQTNSLAKNLCPGELEPTINAIANRPQFQRSRWGILIETLTTNITLYERDSQYYFIPASTVKLLTTAATLQKLGANFRIRTSIYGDTQGNIYIVGRGDPSLTEIQLQDLAQQLKNQGINQINQLIAVDGYFTGSPIHSTWQWEDIQAGYGAPINSLILNQNSLDLILSPQTVGQPLKVTWVRPEQATGWTIDNQTRTVRENEPEFVNIGRDLSQPIIRILGQLRVNGEPEPVYAAVIEPTNNFIQQFQKILINSGIKVLKTSISSNFSYPETELAFVESPPLSELIKTLNLESNNVFAESLLRTLGAQNSRSDSVESGLKEIKLILSKLGINPNNYQLFDGSGLSRNNLVTPLVLVQTLRMMAASSNAELYRNSLPIGGVSGTLKARFKDNSATGIVQAKTGTMRGVTSLAGYISPLNYQPLVFSITINQSNLSPEELRQAVDEIILLLTQLKSCP</sequence>
<dbReference type="RefSeq" id="WP_042151741.1">
    <property type="nucleotide sequence ID" value="NZ_CM002803.1"/>
</dbReference>
<accession>A0A073CDE8</accession>
<dbReference type="PANTHER" id="PTHR30023">
    <property type="entry name" value="D-ALANYL-D-ALANINE CARBOXYPEPTIDASE"/>
    <property type="match status" value="1"/>
</dbReference>
<dbReference type="Proteomes" id="UP000027395">
    <property type="component" value="Chromosome"/>
</dbReference>
<dbReference type="InterPro" id="IPR012338">
    <property type="entry name" value="Beta-lactam/transpept-like"/>
</dbReference>
<gene>
    <name evidence="4" type="ORF">A19Y_0473</name>
</gene>
<feature type="signal peptide" evidence="3">
    <location>
        <begin position="1"/>
        <end position="21"/>
    </location>
</feature>
<dbReference type="GO" id="GO:0000270">
    <property type="term" value="P:peptidoglycan metabolic process"/>
    <property type="evidence" value="ECO:0007669"/>
    <property type="project" value="TreeGrafter"/>
</dbReference>
<dbReference type="InterPro" id="IPR000667">
    <property type="entry name" value="Peptidase_S13"/>
</dbReference>
<dbReference type="NCBIfam" id="TIGR00666">
    <property type="entry name" value="PBP4"/>
    <property type="match status" value="1"/>
</dbReference>
<dbReference type="Pfam" id="PF02113">
    <property type="entry name" value="Peptidase_S13"/>
    <property type="match status" value="1"/>
</dbReference>
<dbReference type="PANTHER" id="PTHR30023:SF0">
    <property type="entry name" value="PENICILLIN-SENSITIVE CARBOXYPEPTIDASE A"/>
    <property type="match status" value="1"/>
</dbReference>
<dbReference type="PATRIC" id="fig|388467.6.peg.423"/>
<organism evidence="4 5">
    <name type="scientific">Planktothrix agardhii (strain NIVA-CYA 126/8)</name>
    <dbReference type="NCBI Taxonomy" id="388467"/>
    <lineage>
        <taxon>Bacteria</taxon>
        <taxon>Bacillati</taxon>
        <taxon>Cyanobacteriota</taxon>
        <taxon>Cyanophyceae</taxon>
        <taxon>Oscillatoriophycideae</taxon>
        <taxon>Oscillatoriales</taxon>
        <taxon>Microcoleaceae</taxon>
        <taxon>Planktothrix</taxon>
    </lineage>
</organism>
<feature type="chain" id="PRO_5001688979" evidence="3">
    <location>
        <begin position="22"/>
        <end position="476"/>
    </location>
</feature>
<keyword evidence="2 4" id="KW-0378">Hydrolase</keyword>
<dbReference type="PRINTS" id="PR00922">
    <property type="entry name" value="DADACBPTASE3"/>
</dbReference>
<dbReference type="Gene3D" id="3.40.710.10">
    <property type="entry name" value="DD-peptidase/beta-lactamase superfamily"/>
    <property type="match status" value="2"/>
</dbReference>
<dbReference type="STRING" id="388467.A19Y_0473"/>
<dbReference type="AlphaFoldDB" id="A0A073CDE8"/>
<reference evidence="4 5" key="1">
    <citation type="journal article" date="2014" name="Appl. Environ. Microbiol.">
        <title>Elucidation of insertion elements encoded on plasmids and in vitro construction of shuttle vectors from the toxic cyanobacterium Planktothrix.</title>
        <authorList>
            <person name="Christiansen G."/>
            <person name="Goesmann A."/>
            <person name="Kurmayer R."/>
        </authorList>
    </citation>
    <scope>NUCLEOTIDE SEQUENCE [LARGE SCALE GENOMIC DNA]</scope>
    <source>
        <strain evidence="4 5">NIVA-CYA 126/8</strain>
    </source>
</reference>
<proteinExistence type="inferred from homology"/>
<dbReference type="eggNOG" id="COG2027">
    <property type="taxonomic scope" value="Bacteria"/>
</dbReference>
<evidence type="ECO:0000256" key="1">
    <source>
        <dbReference type="ARBA" id="ARBA00006096"/>
    </source>
</evidence>
<keyword evidence="3" id="KW-0732">Signal</keyword>
<evidence type="ECO:0000313" key="5">
    <source>
        <dbReference type="Proteomes" id="UP000027395"/>
    </source>
</evidence>
<dbReference type="GO" id="GO:0009002">
    <property type="term" value="F:serine-type D-Ala-D-Ala carboxypeptidase activity"/>
    <property type="evidence" value="ECO:0007669"/>
    <property type="project" value="UniProtKB-EC"/>
</dbReference>
<name>A0A073CDE8_PLAA1</name>
<comment type="similarity">
    <text evidence="1">Belongs to the peptidase S13 family.</text>
</comment>
<evidence type="ECO:0000256" key="3">
    <source>
        <dbReference type="SAM" id="SignalP"/>
    </source>
</evidence>